<dbReference type="InterPro" id="IPR009027">
    <property type="entry name" value="Ribosomal_bL9/RNase_H1_N"/>
</dbReference>
<organism evidence="3 4">
    <name type="scientific">Stylosanthes scabra</name>
    <dbReference type="NCBI Taxonomy" id="79078"/>
    <lineage>
        <taxon>Eukaryota</taxon>
        <taxon>Viridiplantae</taxon>
        <taxon>Streptophyta</taxon>
        <taxon>Embryophyta</taxon>
        <taxon>Tracheophyta</taxon>
        <taxon>Spermatophyta</taxon>
        <taxon>Magnoliopsida</taxon>
        <taxon>eudicotyledons</taxon>
        <taxon>Gunneridae</taxon>
        <taxon>Pentapetalae</taxon>
        <taxon>rosids</taxon>
        <taxon>fabids</taxon>
        <taxon>Fabales</taxon>
        <taxon>Fabaceae</taxon>
        <taxon>Papilionoideae</taxon>
        <taxon>50 kb inversion clade</taxon>
        <taxon>dalbergioids sensu lato</taxon>
        <taxon>Dalbergieae</taxon>
        <taxon>Pterocarpus clade</taxon>
        <taxon>Stylosanthes</taxon>
    </lineage>
</organism>
<dbReference type="Pfam" id="PF01693">
    <property type="entry name" value="Cauli_VI"/>
    <property type="match status" value="1"/>
</dbReference>
<reference evidence="3 4" key="1">
    <citation type="journal article" date="2023" name="Plants (Basel)">
        <title>Bridging the Gap: Combining Genomics and Transcriptomics Approaches to Understand Stylosanthes scabra, an Orphan Legume from the Brazilian Caatinga.</title>
        <authorList>
            <person name="Ferreira-Neto J.R.C."/>
            <person name="da Silva M.D."/>
            <person name="Binneck E."/>
            <person name="de Melo N.F."/>
            <person name="da Silva R.H."/>
            <person name="de Melo A.L.T.M."/>
            <person name="Pandolfi V."/>
            <person name="Bustamante F.O."/>
            <person name="Brasileiro-Vidal A.C."/>
            <person name="Benko-Iseppon A.M."/>
        </authorList>
    </citation>
    <scope>NUCLEOTIDE SEQUENCE [LARGE SCALE GENOMIC DNA]</scope>
    <source>
        <tissue evidence="3">Leaves</tissue>
    </source>
</reference>
<evidence type="ECO:0000259" key="2">
    <source>
        <dbReference type="Pfam" id="PF01693"/>
    </source>
</evidence>
<evidence type="ECO:0000256" key="1">
    <source>
        <dbReference type="SAM" id="Coils"/>
    </source>
</evidence>
<keyword evidence="4" id="KW-1185">Reference proteome</keyword>
<sequence>MAAKAAIKEALMDREQELAAIDTKIIEEMKQLQEKQRQLQIAEERKKQIMEELKIVKHTLAIKEQTQAKQEAQQLASTPVSTQQSTNIKKPYWVILNSPRKGIYHDWAKVQPLVTGQPYGHKKYDSLLEAKEALKNASQAVTMAQHLQTLNSEPSNRVPLKRTETQIQKLPQMAHLTITKIPTLTQINATTKIQKGTYHDLWNSLMNYKDTNQIHSYYPTYRNHIGPKANILPEATEITTAKYFYSGLTDCIYIKPQSQYQQLSHFPHNIQNAIKQFFDKRAKTRTIFMKVFSSLPFYSLGGDLIEESRQIIILGISNGNFPPRHETPEAHEELTEELYKLQFINNYIGLVEQTQKIKLESKLNYKSKTMIIISQYGQKMTETEDQLISEFERPIIDLQLDITQELKEAICPIIKDIGLHKCTNCQEKKSEEEEIEAIIE</sequence>
<proteinExistence type="predicted"/>
<accession>A0ABU6V8K0</accession>
<gene>
    <name evidence="3" type="ORF">PIB30_012220</name>
</gene>
<comment type="caution">
    <text evidence="3">The sequence shown here is derived from an EMBL/GenBank/DDBJ whole genome shotgun (WGS) entry which is preliminary data.</text>
</comment>
<dbReference type="Proteomes" id="UP001341840">
    <property type="component" value="Unassembled WGS sequence"/>
</dbReference>
<evidence type="ECO:0000313" key="3">
    <source>
        <dbReference type="EMBL" id="MED6168491.1"/>
    </source>
</evidence>
<keyword evidence="1" id="KW-0175">Coiled coil</keyword>
<protein>
    <recommendedName>
        <fullName evidence="2">Ribonuclease H1 N-terminal domain-containing protein</fullName>
    </recommendedName>
</protein>
<evidence type="ECO:0000313" key="4">
    <source>
        <dbReference type="Proteomes" id="UP001341840"/>
    </source>
</evidence>
<feature type="domain" description="Ribonuclease H1 N-terminal" evidence="2">
    <location>
        <begin position="92"/>
        <end position="132"/>
    </location>
</feature>
<dbReference type="EMBL" id="JASCZI010151065">
    <property type="protein sequence ID" value="MED6168491.1"/>
    <property type="molecule type" value="Genomic_DNA"/>
</dbReference>
<feature type="coiled-coil region" evidence="1">
    <location>
        <begin position="25"/>
        <end position="59"/>
    </location>
</feature>
<name>A0ABU6V8K0_9FABA</name>
<dbReference type="InterPro" id="IPR011320">
    <property type="entry name" value="RNase_H1_N"/>
</dbReference>
<dbReference type="SUPFAM" id="SSF55658">
    <property type="entry name" value="L9 N-domain-like"/>
    <property type="match status" value="1"/>
</dbReference>